<dbReference type="EMBL" id="CP097508">
    <property type="protein sequence ID" value="URE13017.1"/>
    <property type="molecule type" value="Genomic_DNA"/>
</dbReference>
<dbReference type="PANTHER" id="PTHR33021">
    <property type="entry name" value="BLUE COPPER PROTEIN"/>
    <property type="match status" value="1"/>
</dbReference>
<evidence type="ECO:0000256" key="2">
    <source>
        <dbReference type="ARBA" id="ARBA00023008"/>
    </source>
</evidence>
<dbReference type="GO" id="GO:0009055">
    <property type="term" value="F:electron transfer activity"/>
    <property type="evidence" value="ECO:0007669"/>
    <property type="project" value="InterPro"/>
</dbReference>
<sequence>MGPSDWWTDNRPSYMTGSLFAVIGGGVRDFRKRGSGDPPPYLRLGSRISPAVSRVPIVRAAAAAHSTKDAATEIFLSVILKNMEGRTFIAALALICLCLFYHLEITAATEFTVGDSAGWSFNVENWPNGKSFKAGDVLVFKYGQGAHNVVVVDAEGYNSCKPKSGSKTYTSGNDKITLAKGTSYFICSYPGHCEAAMKIKVTAN</sequence>
<dbReference type="AlphaFoldDB" id="A0A9E7GIT3"/>
<dbReference type="InterPro" id="IPR028871">
    <property type="entry name" value="BlueCu_1_BS"/>
</dbReference>
<evidence type="ECO:0000259" key="5">
    <source>
        <dbReference type="PROSITE" id="PS51485"/>
    </source>
</evidence>
<dbReference type="PROSITE" id="PS00196">
    <property type="entry name" value="COPPER_BLUE"/>
    <property type="match status" value="1"/>
</dbReference>
<dbReference type="SUPFAM" id="SSF49503">
    <property type="entry name" value="Cupredoxins"/>
    <property type="match status" value="1"/>
</dbReference>
<evidence type="ECO:0000256" key="1">
    <source>
        <dbReference type="ARBA" id="ARBA00022723"/>
    </source>
</evidence>
<dbReference type="InterPro" id="IPR003245">
    <property type="entry name" value="Phytocyanin_dom"/>
</dbReference>
<evidence type="ECO:0000313" key="6">
    <source>
        <dbReference type="EMBL" id="URE13017.1"/>
    </source>
</evidence>
<gene>
    <name evidence="6" type="ORF">MUK42_24547</name>
</gene>
<name>A0A9E7GIT3_9LILI</name>
<keyword evidence="1" id="KW-0479">Metal-binding</keyword>
<protein>
    <recommendedName>
        <fullName evidence="4">Plantacyanin</fullName>
    </recommendedName>
</protein>
<dbReference type="FunFam" id="2.60.40.420:FF:000013">
    <property type="entry name" value="basic blue protein-like"/>
    <property type="match status" value="1"/>
</dbReference>
<dbReference type="Proteomes" id="UP001055439">
    <property type="component" value="Chromosome 6"/>
</dbReference>
<keyword evidence="2" id="KW-0186">Copper</keyword>
<feature type="domain" description="Phytocyanin" evidence="5">
    <location>
        <begin position="109"/>
        <end position="204"/>
    </location>
</feature>
<evidence type="ECO:0000313" key="7">
    <source>
        <dbReference type="Proteomes" id="UP001055439"/>
    </source>
</evidence>
<keyword evidence="3" id="KW-1015">Disulfide bond</keyword>
<dbReference type="PANTHER" id="PTHR33021:SF341">
    <property type="entry name" value="BASIC BLUE PROTEIN-LIKE"/>
    <property type="match status" value="1"/>
</dbReference>
<dbReference type="InterPro" id="IPR041844">
    <property type="entry name" value="Plantacyanin"/>
</dbReference>
<dbReference type="PROSITE" id="PS51485">
    <property type="entry name" value="PHYTOCYANIN"/>
    <property type="match status" value="1"/>
</dbReference>
<dbReference type="GO" id="GO:0046872">
    <property type="term" value="F:metal ion binding"/>
    <property type="evidence" value="ECO:0007669"/>
    <property type="project" value="UniProtKB-KW"/>
</dbReference>
<organism evidence="6 7">
    <name type="scientific">Musa troglodytarum</name>
    <name type="common">fe'i banana</name>
    <dbReference type="NCBI Taxonomy" id="320322"/>
    <lineage>
        <taxon>Eukaryota</taxon>
        <taxon>Viridiplantae</taxon>
        <taxon>Streptophyta</taxon>
        <taxon>Embryophyta</taxon>
        <taxon>Tracheophyta</taxon>
        <taxon>Spermatophyta</taxon>
        <taxon>Magnoliopsida</taxon>
        <taxon>Liliopsida</taxon>
        <taxon>Zingiberales</taxon>
        <taxon>Musaceae</taxon>
        <taxon>Musa</taxon>
    </lineage>
</organism>
<proteinExistence type="predicted"/>
<dbReference type="GO" id="GO:0005886">
    <property type="term" value="C:plasma membrane"/>
    <property type="evidence" value="ECO:0007669"/>
    <property type="project" value="TreeGrafter"/>
</dbReference>
<reference evidence="6" key="1">
    <citation type="submission" date="2022-05" db="EMBL/GenBank/DDBJ databases">
        <title>The Musa troglodytarum L. genome provides insights into the mechanism of non-climacteric behaviour and enrichment of carotenoids.</title>
        <authorList>
            <person name="Wang J."/>
        </authorList>
    </citation>
    <scope>NUCLEOTIDE SEQUENCE</scope>
    <source>
        <tissue evidence="6">Leaf</tissue>
    </source>
</reference>
<accession>A0A9E7GIT3</accession>
<keyword evidence="7" id="KW-1185">Reference proteome</keyword>
<dbReference type="InterPro" id="IPR008972">
    <property type="entry name" value="Cupredoxin"/>
</dbReference>
<evidence type="ECO:0000256" key="3">
    <source>
        <dbReference type="ARBA" id="ARBA00023157"/>
    </source>
</evidence>
<dbReference type="CDD" id="cd11013">
    <property type="entry name" value="Plantacyanin"/>
    <property type="match status" value="1"/>
</dbReference>
<dbReference type="Pfam" id="PF02298">
    <property type="entry name" value="Cu_bind_like"/>
    <property type="match status" value="1"/>
</dbReference>
<dbReference type="InterPro" id="IPR039391">
    <property type="entry name" value="Phytocyanin-like"/>
</dbReference>
<dbReference type="Gene3D" id="2.60.40.420">
    <property type="entry name" value="Cupredoxins - blue copper proteins"/>
    <property type="match status" value="1"/>
</dbReference>
<dbReference type="OrthoDB" id="1921208at2759"/>
<evidence type="ECO:0000256" key="4">
    <source>
        <dbReference type="ARBA" id="ARBA00082491"/>
    </source>
</evidence>